<dbReference type="Proteomes" id="UP000199603">
    <property type="component" value="Unassembled WGS sequence"/>
</dbReference>
<dbReference type="AlphaFoldDB" id="A0A1G6U7S3"/>
<organism evidence="2 3">
    <name type="scientific">Aquimonas voraii</name>
    <dbReference type="NCBI Taxonomy" id="265719"/>
    <lineage>
        <taxon>Bacteria</taxon>
        <taxon>Pseudomonadati</taxon>
        <taxon>Pseudomonadota</taxon>
        <taxon>Gammaproteobacteria</taxon>
        <taxon>Lysobacterales</taxon>
        <taxon>Lysobacteraceae</taxon>
        <taxon>Aquimonas</taxon>
    </lineage>
</organism>
<name>A0A1G6U7S3_9GAMM</name>
<gene>
    <name evidence="2" type="ORF">SAMN04488509_102176</name>
</gene>
<protein>
    <submittedName>
        <fullName evidence="2">Uncharacterized protein</fullName>
    </submittedName>
</protein>
<reference evidence="2 3" key="1">
    <citation type="submission" date="2016-10" db="EMBL/GenBank/DDBJ databases">
        <authorList>
            <person name="de Groot N.N."/>
        </authorList>
    </citation>
    <scope>NUCLEOTIDE SEQUENCE [LARGE SCALE GENOMIC DNA]</scope>
    <source>
        <strain evidence="2 3">DSM 16957</strain>
    </source>
</reference>
<feature type="transmembrane region" description="Helical" evidence="1">
    <location>
        <begin position="107"/>
        <end position="129"/>
    </location>
</feature>
<keyword evidence="1" id="KW-0472">Membrane</keyword>
<dbReference type="STRING" id="265719.SAMN04488509_102176"/>
<sequence length="138" mass="14915">MQRTRISFGRQWIRAGLWVAIAIHWLPLPGLLGADSLRTLYALAASIEPAVELLLQHRALLFALLSLPLAFALNGRGSLRAGCALLLASDIAFALLCLQRWPLSPALQRVLLFDVASIALLLIGLAATAPSGDQTLRR</sequence>
<accession>A0A1G6U7S3</accession>
<keyword evidence="3" id="KW-1185">Reference proteome</keyword>
<evidence type="ECO:0000313" key="3">
    <source>
        <dbReference type="Proteomes" id="UP000199603"/>
    </source>
</evidence>
<keyword evidence="1" id="KW-0812">Transmembrane</keyword>
<feature type="transmembrane region" description="Helical" evidence="1">
    <location>
        <begin position="81"/>
        <end position="101"/>
    </location>
</feature>
<keyword evidence="1" id="KW-1133">Transmembrane helix</keyword>
<feature type="transmembrane region" description="Helical" evidence="1">
    <location>
        <begin position="12"/>
        <end position="34"/>
    </location>
</feature>
<evidence type="ECO:0000313" key="2">
    <source>
        <dbReference type="EMBL" id="SDD36615.1"/>
    </source>
</evidence>
<dbReference type="RefSeq" id="WP_091239887.1">
    <property type="nucleotide sequence ID" value="NZ_FNAG01000002.1"/>
</dbReference>
<feature type="transmembrane region" description="Helical" evidence="1">
    <location>
        <begin position="54"/>
        <end position="74"/>
    </location>
</feature>
<evidence type="ECO:0000256" key="1">
    <source>
        <dbReference type="SAM" id="Phobius"/>
    </source>
</evidence>
<proteinExistence type="predicted"/>
<dbReference type="EMBL" id="FNAG01000002">
    <property type="protein sequence ID" value="SDD36615.1"/>
    <property type="molecule type" value="Genomic_DNA"/>
</dbReference>